<feature type="domain" description="Sde2 ubiquitin" evidence="10">
    <location>
        <begin position="26"/>
        <end position="104"/>
    </location>
</feature>
<evidence type="ECO:0000256" key="9">
    <source>
        <dbReference type="SAM" id="MobiDB-lite"/>
    </source>
</evidence>
<dbReference type="GO" id="GO:0006397">
    <property type="term" value="P:mRNA processing"/>
    <property type="evidence" value="ECO:0007669"/>
    <property type="project" value="UniProtKB-KW"/>
</dbReference>
<proteinExistence type="inferred from homology"/>
<dbReference type="InterPro" id="IPR024974">
    <property type="entry name" value="Sde2_N"/>
</dbReference>
<keyword evidence="7" id="KW-0539">Nucleus</keyword>
<feature type="domain" description="SDE2-like" evidence="11">
    <location>
        <begin position="105"/>
        <end position="218"/>
    </location>
</feature>
<evidence type="ECO:0000259" key="10">
    <source>
        <dbReference type="Pfam" id="PF13019"/>
    </source>
</evidence>
<comment type="subcellular location">
    <subcellularLocation>
        <location evidence="2">Cytoplasm</location>
    </subcellularLocation>
    <subcellularLocation>
        <location evidence="1">Nucleus</location>
    </subcellularLocation>
</comment>
<dbReference type="PANTHER" id="PTHR12786:SF1">
    <property type="entry name" value="SPLICING REGULATOR SDE2"/>
    <property type="match status" value="1"/>
</dbReference>
<evidence type="ECO:0000256" key="8">
    <source>
        <dbReference type="ARBA" id="ARBA00023306"/>
    </source>
</evidence>
<keyword evidence="8" id="KW-0131">Cell cycle</keyword>
<accession>A0AAN6RKS5</accession>
<dbReference type="PANTHER" id="PTHR12786">
    <property type="entry name" value="SPLICING FACTOR SF3A-RELATED"/>
    <property type="match status" value="1"/>
</dbReference>
<evidence type="ECO:0000256" key="6">
    <source>
        <dbReference type="ARBA" id="ARBA00023187"/>
    </source>
</evidence>
<evidence type="ECO:0008006" key="14">
    <source>
        <dbReference type="Google" id="ProtNLM"/>
    </source>
</evidence>
<sequence>MAQAAMVTAHMSAITRDESSSSSAPVTIFVDTPRGTIAFATTKDAPFSSIYETLYERAPWVANTSYILTTNSRRTVPTTEDSISNFLSSASDTFISLRLTVPLCGGKGGFGSILRAQGGRMSSRKKKQGEANGSSRNLDGRRLRTVAEAKTLAEYLAIKPEMDKREKEERRKRWEDIVASTERKQDELLNGRTQARLDGKWVEDKEEAENKTREAIEKMLMAQRSSSEEDEEEEEQPEKLASSSKPAAQRAMFGWDDEDDEFMSDSEDDEISEEDKPQVEGKGKGKAV</sequence>
<dbReference type="GO" id="GO:0005634">
    <property type="term" value="C:nucleus"/>
    <property type="evidence" value="ECO:0007669"/>
    <property type="project" value="UniProtKB-SubCell"/>
</dbReference>
<name>A0AAN6RKS5_9PLEO</name>
<keyword evidence="6" id="KW-0508">mRNA splicing</keyword>
<comment type="caution">
    <text evidence="12">The sequence shown here is derived from an EMBL/GenBank/DDBJ whole genome shotgun (WGS) entry which is preliminary data.</text>
</comment>
<evidence type="ECO:0000256" key="1">
    <source>
        <dbReference type="ARBA" id="ARBA00004123"/>
    </source>
</evidence>
<feature type="region of interest" description="Disordered" evidence="9">
    <location>
        <begin position="217"/>
        <end position="288"/>
    </location>
</feature>
<dbReference type="GO" id="GO:0008380">
    <property type="term" value="P:RNA splicing"/>
    <property type="evidence" value="ECO:0007669"/>
    <property type="project" value="UniProtKB-KW"/>
</dbReference>
<organism evidence="12 13">
    <name type="scientific">Pseudopithomyces chartarum</name>
    <dbReference type="NCBI Taxonomy" id="1892770"/>
    <lineage>
        <taxon>Eukaryota</taxon>
        <taxon>Fungi</taxon>
        <taxon>Dikarya</taxon>
        <taxon>Ascomycota</taxon>
        <taxon>Pezizomycotina</taxon>
        <taxon>Dothideomycetes</taxon>
        <taxon>Pleosporomycetidae</taxon>
        <taxon>Pleosporales</taxon>
        <taxon>Massarineae</taxon>
        <taxon>Didymosphaeriaceae</taxon>
        <taxon>Pseudopithomyces</taxon>
    </lineage>
</organism>
<gene>
    <name evidence="12" type="ORF">GRF29_19g2979554</name>
</gene>
<evidence type="ECO:0000256" key="3">
    <source>
        <dbReference type="ARBA" id="ARBA00008726"/>
    </source>
</evidence>
<reference evidence="12 13" key="1">
    <citation type="submission" date="2021-02" db="EMBL/GenBank/DDBJ databases">
        <title>Genome assembly of Pseudopithomyces chartarum.</title>
        <authorList>
            <person name="Jauregui R."/>
            <person name="Singh J."/>
            <person name="Voisey C."/>
        </authorList>
    </citation>
    <scope>NUCLEOTIDE SEQUENCE [LARGE SCALE GENOMIC DNA]</scope>
    <source>
        <strain evidence="12 13">AGR01</strain>
    </source>
</reference>
<dbReference type="Pfam" id="PF13019">
    <property type="entry name" value="Sde2_N_Ubi_yeast"/>
    <property type="match status" value="1"/>
</dbReference>
<dbReference type="InterPro" id="IPR053822">
    <property type="entry name" value="SDE2-like_dom"/>
</dbReference>
<evidence type="ECO:0000256" key="5">
    <source>
        <dbReference type="ARBA" id="ARBA00022664"/>
    </source>
</evidence>
<dbReference type="GO" id="GO:0005737">
    <property type="term" value="C:cytoplasm"/>
    <property type="evidence" value="ECO:0007669"/>
    <property type="project" value="UniProtKB-SubCell"/>
</dbReference>
<feature type="compositionally biased region" description="Acidic residues" evidence="9">
    <location>
        <begin position="255"/>
        <end position="273"/>
    </location>
</feature>
<feature type="region of interest" description="Disordered" evidence="9">
    <location>
        <begin position="115"/>
        <end position="141"/>
    </location>
</feature>
<dbReference type="EMBL" id="WVTA01000003">
    <property type="protein sequence ID" value="KAK3215347.1"/>
    <property type="molecule type" value="Genomic_DNA"/>
</dbReference>
<dbReference type="InterPro" id="IPR051421">
    <property type="entry name" value="RNA_Proc_DNA_Dmg_Regulator"/>
</dbReference>
<keyword evidence="5" id="KW-0507">mRNA processing</keyword>
<keyword evidence="13" id="KW-1185">Reference proteome</keyword>
<evidence type="ECO:0000256" key="4">
    <source>
        <dbReference type="ARBA" id="ARBA00022490"/>
    </source>
</evidence>
<evidence type="ECO:0000313" key="12">
    <source>
        <dbReference type="EMBL" id="KAK3215347.1"/>
    </source>
</evidence>
<evidence type="ECO:0000313" key="13">
    <source>
        <dbReference type="Proteomes" id="UP001280581"/>
    </source>
</evidence>
<keyword evidence="4" id="KW-0963">Cytoplasm</keyword>
<evidence type="ECO:0000256" key="2">
    <source>
        <dbReference type="ARBA" id="ARBA00004496"/>
    </source>
</evidence>
<protein>
    <recommendedName>
        <fullName evidence="14">Sde2 N-terminal ubiquitin domain-containing protein</fullName>
    </recommendedName>
</protein>
<evidence type="ECO:0000256" key="7">
    <source>
        <dbReference type="ARBA" id="ARBA00023242"/>
    </source>
</evidence>
<comment type="similarity">
    <text evidence="3">Belongs to the SDE2 family.</text>
</comment>
<dbReference type="AlphaFoldDB" id="A0AAN6RKS5"/>
<dbReference type="Pfam" id="PF22782">
    <property type="entry name" value="SDE2"/>
    <property type="match status" value="1"/>
</dbReference>
<evidence type="ECO:0000259" key="11">
    <source>
        <dbReference type="Pfam" id="PF22782"/>
    </source>
</evidence>
<dbReference type="Proteomes" id="UP001280581">
    <property type="component" value="Unassembled WGS sequence"/>
</dbReference>
<feature type="compositionally biased region" description="Basic and acidic residues" evidence="9">
    <location>
        <begin position="274"/>
        <end position="288"/>
    </location>
</feature>